<keyword evidence="1" id="KW-1133">Transmembrane helix</keyword>
<proteinExistence type="predicted"/>
<dbReference type="EMBL" id="AWXZ01000029">
    <property type="protein sequence ID" value="ESR24934.1"/>
    <property type="molecule type" value="Genomic_DNA"/>
</dbReference>
<keyword evidence="1" id="KW-0472">Membrane</keyword>
<keyword evidence="1" id="KW-0812">Transmembrane</keyword>
<comment type="caution">
    <text evidence="2">The sequence shown here is derived from an EMBL/GenBank/DDBJ whole genome shotgun (WGS) entry which is preliminary data.</text>
</comment>
<dbReference type="STRING" id="631454.N177_2257"/>
<gene>
    <name evidence="2" type="ORF">N177_2257</name>
</gene>
<dbReference type="Pfam" id="PF06170">
    <property type="entry name" value="DUF983"/>
    <property type="match status" value="1"/>
</dbReference>
<reference evidence="2 3" key="1">
    <citation type="journal article" date="2014" name="Genome Announc.">
        <title>Draft Genome Sequence of Lutibaculum baratangense Strain AMV1T, Isolated from a Mud Volcano in Andamans, India.</title>
        <authorList>
            <person name="Singh A."/>
            <person name="Sreenivas A."/>
            <person name="Sathyanarayana Reddy G."/>
            <person name="Pinnaka A.K."/>
            <person name="Shivaji S."/>
        </authorList>
    </citation>
    <scope>NUCLEOTIDE SEQUENCE [LARGE SCALE GENOMIC DNA]</scope>
    <source>
        <strain evidence="2 3">AMV1</strain>
    </source>
</reference>
<accession>V4RHY7</accession>
<name>V4RHY7_9HYPH</name>
<dbReference type="Proteomes" id="UP000017819">
    <property type="component" value="Unassembled WGS sequence"/>
</dbReference>
<organism evidence="2 3">
    <name type="scientific">Lutibaculum baratangense AMV1</name>
    <dbReference type="NCBI Taxonomy" id="631454"/>
    <lineage>
        <taxon>Bacteria</taxon>
        <taxon>Pseudomonadati</taxon>
        <taxon>Pseudomonadota</taxon>
        <taxon>Alphaproteobacteria</taxon>
        <taxon>Hyphomicrobiales</taxon>
        <taxon>Tepidamorphaceae</taxon>
        <taxon>Lutibaculum</taxon>
    </lineage>
</organism>
<feature type="transmembrane region" description="Helical" evidence="1">
    <location>
        <begin position="66"/>
        <end position="86"/>
    </location>
</feature>
<dbReference type="eggNOG" id="COG5349">
    <property type="taxonomic scope" value="Bacteria"/>
</dbReference>
<dbReference type="OrthoDB" id="9799456at2"/>
<dbReference type="AlphaFoldDB" id="V4RHY7"/>
<feature type="transmembrane region" description="Helical" evidence="1">
    <location>
        <begin position="92"/>
        <end position="111"/>
    </location>
</feature>
<evidence type="ECO:0000313" key="3">
    <source>
        <dbReference type="Proteomes" id="UP000017819"/>
    </source>
</evidence>
<dbReference type="InterPro" id="IPR009325">
    <property type="entry name" value="DUF983"/>
</dbReference>
<evidence type="ECO:0000256" key="1">
    <source>
        <dbReference type="SAM" id="Phobius"/>
    </source>
</evidence>
<keyword evidence="3" id="KW-1185">Reference proteome</keyword>
<dbReference type="RefSeq" id="WP_023432387.1">
    <property type="nucleotide sequence ID" value="NZ_AWXZ01000029.1"/>
</dbReference>
<protein>
    <submittedName>
        <fullName evidence="2">Putative cyt c oxidase</fullName>
    </submittedName>
</protein>
<evidence type="ECO:0000313" key="2">
    <source>
        <dbReference type="EMBL" id="ESR24934.1"/>
    </source>
</evidence>
<sequence length="141" mass="15296">MVGSDRRTEDEGAAPIAAPSVLSVALRARCPRCGEGELFRGFLQTRPNCPSCGLDYRFVDSGDGPAFFIMSIVGALIVAGALITEVTVQPPYWVHLSIWLPLILILSFGLMRPTKALMIALQYRHKAEEVRFPTHGGPGGE</sequence>